<dbReference type="GeneID" id="94350067"/>
<proteinExistence type="predicted"/>
<keyword evidence="2" id="KW-1185">Reference proteome</keyword>
<organism evidence="1 2">
    <name type="scientific">Bremia lactucae</name>
    <name type="common">Lettuce downy mildew</name>
    <dbReference type="NCBI Taxonomy" id="4779"/>
    <lineage>
        <taxon>Eukaryota</taxon>
        <taxon>Sar</taxon>
        <taxon>Stramenopiles</taxon>
        <taxon>Oomycota</taxon>
        <taxon>Peronosporomycetes</taxon>
        <taxon>Peronosporales</taxon>
        <taxon>Peronosporaceae</taxon>
        <taxon>Bremia</taxon>
    </lineage>
</organism>
<protein>
    <submittedName>
        <fullName evidence="1">Uncharacterized protein</fullName>
    </submittedName>
</protein>
<dbReference type="EMBL" id="SHOA02000004">
    <property type="protein sequence ID" value="TDH71172.1"/>
    <property type="molecule type" value="Genomic_DNA"/>
</dbReference>
<sequence length="167" mass="19498">MNPTRHLHAVFDPDGHKLVELPNGGRVAIPYDPLDEAERFAAEAARHIAPPDELRCRYKSTRCINLRAKKRRGELHNLCQLHRERANQNQRNSEQRKRHCRQPIQGIIQRKSERKQHHVNDHNSSKRTICSQMYIPEPFRTADGSSFEPTFEELTETALLLSFSDRE</sequence>
<evidence type="ECO:0000313" key="2">
    <source>
        <dbReference type="Proteomes" id="UP000294530"/>
    </source>
</evidence>
<accession>A0A976FQK8</accession>
<dbReference type="OrthoDB" id="160528at2759"/>
<dbReference type="Proteomes" id="UP000294530">
    <property type="component" value="Unassembled WGS sequence"/>
</dbReference>
<gene>
    <name evidence="1" type="ORF">CCR75_006326</name>
</gene>
<dbReference type="RefSeq" id="XP_067820671.1">
    <property type="nucleotide sequence ID" value="XM_067964396.1"/>
</dbReference>
<dbReference type="KEGG" id="blac:94350067"/>
<name>A0A976FQK8_BRELC</name>
<reference evidence="1 2" key="1">
    <citation type="journal article" date="2021" name="Genome Biol.">
        <title>AFLAP: assembly-free linkage analysis pipeline using k-mers from genome sequencing data.</title>
        <authorList>
            <person name="Fletcher K."/>
            <person name="Zhang L."/>
            <person name="Gil J."/>
            <person name="Han R."/>
            <person name="Cavanaugh K."/>
            <person name="Michelmore R."/>
        </authorList>
    </citation>
    <scope>NUCLEOTIDE SEQUENCE [LARGE SCALE GENOMIC DNA]</scope>
    <source>
        <strain evidence="1 2">SF5</strain>
    </source>
</reference>
<comment type="caution">
    <text evidence="1">The sequence shown here is derived from an EMBL/GenBank/DDBJ whole genome shotgun (WGS) entry which is preliminary data.</text>
</comment>
<evidence type="ECO:0000313" key="1">
    <source>
        <dbReference type="EMBL" id="TDH71172.1"/>
    </source>
</evidence>
<dbReference type="AlphaFoldDB" id="A0A976FQK8"/>